<dbReference type="Proteomes" id="UP000002630">
    <property type="component" value="Unassembled WGS sequence"/>
</dbReference>
<evidence type="ECO:0000313" key="3">
    <source>
        <dbReference type="Proteomes" id="UP000002630"/>
    </source>
</evidence>
<accession>D7G4H6</accession>
<feature type="region of interest" description="Disordered" evidence="1">
    <location>
        <begin position="1"/>
        <end position="35"/>
    </location>
</feature>
<evidence type="ECO:0000256" key="1">
    <source>
        <dbReference type="SAM" id="MobiDB-lite"/>
    </source>
</evidence>
<gene>
    <name evidence="2" type="ORF">Esi_0057_0044</name>
</gene>
<feature type="region of interest" description="Disordered" evidence="1">
    <location>
        <begin position="72"/>
        <end position="107"/>
    </location>
</feature>
<name>D7G4H6_ECTSI</name>
<keyword evidence="3" id="KW-1185">Reference proteome</keyword>
<dbReference type="AlphaFoldDB" id="D7G4H6"/>
<sequence>MLRYERHRCLTSYPSPEPPLHRKNEWTATHNSSKLSRATETAALFIDTRCCHCHLVRPAATASREITTAGYTGAADDAAAPDAGPPGDGQGGEEATASDPQGRTSPI</sequence>
<reference evidence="2 3" key="1">
    <citation type="journal article" date="2010" name="Nature">
        <title>The Ectocarpus genome and the independent evolution of multicellularity in brown algae.</title>
        <authorList>
            <person name="Cock J.M."/>
            <person name="Sterck L."/>
            <person name="Rouze P."/>
            <person name="Scornet D."/>
            <person name="Allen A.E."/>
            <person name="Amoutzias G."/>
            <person name="Anthouard V."/>
            <person name="Artiguenave F."/>
            <person name="Aury J.M."/>
            <person name="Badger J.H."/>
            <person name="Beszteri B."/>
            <person name="Billiau K."/>
            <person name="Bonnet E."/>
            <person name="Bothwell J.H."/>
            <person name="Bowler C."/>
            <person name="Boyen C."/>
            <person name="Brownlee C."/>
            <person name="Carrano C.J."/>
            <person name="Charrier B."/>
            <person name="Cho G.Y."/>
            <person name="Coelho S.M."/>
            <person name="Collen J."/>
            <person name="Corre E."/>
            <person name="Da Silva C."/>
            <person name="Delage L."/>
            <person name="Delaroque N."/>
            <person name="Dittami S.M."/>
            <person name="Doulbeau S."/>
            <person name="Elias M."/>
            <person name="Farnham G."/>
            <person name="Gachon C.M."/>
            <person name="Gschloessl B."/>
            <person name="Heesch S."/>
            <person name="Jabbari K."/>
            <person name="Jubin C."/>
            <person name="Kawai H."/>
            <person name="Kimura K."/>
            <person name="Kloareg B."/>
            <person name="Kupper F.C."/>
            <person name="Lang D."/>
            <person name="Le Bail A."/>
            <person name="Leblanc C."/>
            <person name="Lerouge P."/>
            <person name="Lohr M."/>
            <person name="Lopez P.J."/>
            <person name="Martens C."/>
            <person name="Maumus F."/>
            <person name="Michel G."/>
            <person name="Miranda-Saavedra D."/>
            <person name="Morales J."/>
            <person name="Moreau H."/>
            <person name="Motomura T."/>
            <person name="Nagasato C."/>
            <person name="Napoli C.A."/>
            <person name="Nelson D.R."/>
            <person name="Nyvall-Collen P."/>
            <person name="Peters A.F."/>
            <person name="Pommier C."/>
            <person name="Potin P."/>
            <person name="Poulain J."/>
            <person name="Quesneville H."/>
            <person name="Read B."/>
            <person name="Rensing S.A."/>
            <person name="Ritter A."/>
            <person name="Rousvoal S."/>
            <person name="Samanta M."/>
            <person name="Samson G."/>
            <person name="Schroeder D.C."/>
            <person name="Segurens B."/>
            <person name="Strittmatter M."/>
            <person name="Tonon T."/>
            <person name="Tregear J.W."/>
            <person name="Valentin K."/>
            <person name="von Dassow P."/>
            <person name="Yamagishi T."/>
            <person name="Van de Peer Y."/>
            <person name="Wincker P."/>
        </authorList>
    </citation>
    <scope>NUCLEOTIDE SEQUENCE [LARGE SCALE GENOMIC DNA]</scope>
    <source>
        <strain evidence="3">Ec32 / CCAP1310/4</strain>
    </source>
</reference>
<dbReference type="EMBL" id="FN649760">
    <property type="protein sequence ID" value="CBJ48879.1"/>
    <property type="molecule type" value="Genomic_DNA"/>
</dbReference>
<evidence type="ECO:0000313" key="2">
    <source>
        <dbReference type="EMBL" id="CBJ48879.1"/>
    </source>
</evidence>
<feature type="compositionally biased region" description="Polar residues" evidence="1">
    <location>
        <begin position="26"/>
        <end position="35"/>
    </location>
</feature>
<feature type="compositionally biased region" description="Polar residues" evidence="1">
    <location>
        <begin position="98"/>
        <end position="107"/>
    </location>
</feature>
<feature type="compositionally biased region" description="Low complexity" evidence="1">
    <location>
        <begin position="72"/>
        <end position="82"/>
    </location>
</feature>
<protein>
    <submittedName>
        <fullName evidence="2">Uncharacterized protein</fullName>
    </submittedName>
</protein>
<proteinExistence type="predicted"/>
<dbReference type="InParanoid" id="D7G4H6"/>
<organism evidence="2 3">
    <name type="scientific">Ectocarpus siliculosus</name>
    <name type="common">Brown alga</name>
    <name type="synonym">Conferva siliculosa</name>
    <dbReference type="NCBI Taxonomy" id="2880"/>
    <lineage>
        <taxon>Eukaryota</taxon>
        <taxon>Sar</taxon>
        <taxon>Stramenopiles</taxon>
        <taxon>Ochrophyta</taxon>
        <taxon>PX clade</taxon>
        <taxon>Phaeophyceae</taxon>
        <taxon>Ectocarpales</taxon>
        <taxon>Ectocarpaceae</taxon>
        <taxon>Ectocarpus</taxon>
    </lineage>
</organism>